<protein>
    <recommendedName>
        <fullName evidence="7">TVP38/TMEM64 family membrane protein</fullName>
    </recommendedName>
</protein>
<sequence length="227" mass="24287">MAARDSLPRWVAPAVALLTVGLLAALLLAVAPLREALGAALAGETDRMREDLRALGVWGAVVLFLLVQVHTVVFYPSEIVLVVAGYVYGIPVGLALMVVAWGVSGVCCWALGRTLGRPVLRSVFGAARIDRLERLLDRQGAFPLLAARLVPIVPHALTGYVAGALRVPLGRFTWTTVVGYLPLQTAVVVLGHRLEELSPTDPVLWAAVVAMLALLLASRPLLRRLET</sequence>
<feature type="transmembrane region" description="Helical" evidence="7">
    <location>
        <begin position="172"/>
        <end position="191"/>
    </location>
</feature>
<feature type="transmembrane region" description="Helical" evidence="7">
    <location>
        <begin position="87"/>
        <end position="112"/>
    </location>
</feature>
<feature type="domain" description="VTT" evidence="8">
    <location>
        <begin position="76"/>
        <end position="192"/>
    </location>
</feature>
<evidence type="ECO:0000256" key="3">
    <source>
        <dbReference type="ARBA" id="ARBA00022475"/>
    </source>
</evidence>
<evidence type="ECO:0000256" key="7">
    <source>
        <dbReference type="RuleBase" id="RU366058"/>
    </source>
</evidence>
<keyword evidence="4 7" id="KW-0812">Transmembrane</keyword>
<keyword evidence="10" id="KW-1185">Reference proteome</keyword>
<dbReference type="Pfam" id="PF09335">
    <property type="entry name" value="VTT_dom"/>
    <property type="match status" value="1"/>
</dbReference>
<evidence type="ECO:0000259" key="8">
    <source>
        <dbReference type="Pfam" id="PF09335"/>
    </source>
</evidence>
<keyword evidence="5 7" id="KW-1133">Transmembrane helix</keyword>
<name>A0ABU4VPQ7_9ACTN</name>
<evidence type="ECO:0000256" key="4">
    <source>
        <dbReference type="ARBA" id="ARBA00022692"/>
    </source>
</evidence>
<dbReference type="PANTHER" id="PTHR12677:SF59">
    <property type="entry name" value="GOLGI APPARATUS MEMBRANE PROTEIN TVP38-RELATED"/>
    <property type="match status" value="1"/>
</dbReference>
<dbReference type="RefSeq" id="WP_319955987.1">
    <property type="nucleotide sequence ID" value="NZ_JAXAVX010000022.1"/>
</dbReference>
<evidence type="ECO:0000256" key="6">
    <source>
        <dbReference type="ARBA" id="ARBA00023136"/>
    </source>
</evidence>
<evidence type="ECO:0000256" key="1">
    <source>
        <dbReference type="ARBA" id="ARBA00004651"/>
    </source>
</evidence>
<dbReference type="InterPro" id="IPR032816">
    <property type="entry name" value="VTT_dom"/>
</dbReference>
<comment type="similarity">
    <text evidence="2 7">Belongs to the TVP38/TMEM64 family.</text>
</comment>
<keyword evidence="6 7" id="KW-0472">Membrane</keyword>
<gene>
    <name evidence="9" type="ORF">SK069_19730</name>
</gene>
<evidence type="ECO:0000256" key="2">
    <source>
        <dbReference type="ARBA" id="ARBA00008640"/>
    </source>
</evidence>
<feature type="transmembrane region" description="Helical" evidence="7">
    <location>
        <begin position="54"/>
        <end position="75"/>
    </location>
</feature>
<evidence type="ECO:0000313" key="10">
    <source>
        <dbReference type="Proteomes" id="UP001277761"/>
    </source>
</evidence>
<evidence type="ECO:0000256" key="5">
    <source>
        <dbReference type="ARBA" id="ARBA00022989"/>
    </source>
</evidence>
<dbReference type="EMBL" id="JAXAVX010000022">
    <property type="protein sequence ID" value="MDX8153838.1"/>
    <property type="molecule type" value="Genomic_DNA"/>
</dbReference>
<evidence type="ECO:0000313" key="9">
    <source>
        <dbReference type="EMBL" id="MDX8153838.1"/>
    </source>
</evidence>
<comment type="subcellular location">
    <subcellularLocation>
        <location evidence="1 7">Cell membrane</location>
        <topology evidence="1 7">Multi-pass membrane protein</topology>
    </subcellularLocation>
</comment>
<reference evidence="9 10" key="1">
    <citation type="submission" date="2023-11" db="EMBL/GenBank/DDBJ databases">
        <authorList>
            <person name="Xu M."/>
            <person name="Jiang T."/>
        </authorList>
    </citation>
    <scope>NUCLEOTIDE SEQUENCE [LARGE SCALE GENOMIC DNA]</scope>
    <source>
        <strain evidence="9 10">SD</strain>
    </source>
</reference>
<dbReference type="InterPro" id="IPR015414">
    <property type="entry name" value="TMEM64"/>
</dbReference>
<keyword evidence="3 7" id="KW-1003">Cell membrane</keyword>
<dbReference type="Proteomes" id="UP001277761">
    <property type="component" value="Unassembled WGS sequence"/>
</dbReference>
<dbReference type="PANTHER" id="PTHR12677">
    <property type="entry name" value="GOLGI APPARATUS MEMBRANE PROTEIN TVP38-RELATED"/>
    <property type="match status" value="1"/>
</dbReference>
<feature type="transmembrane region" description="Helical" evidence="7">
    <location>
        <begin position="203"/>
        <end position="222"/>
    </location>
</feature>
<accession>A0ABU4VPQ7</accession>
<proteinExistence type="inferred from homology"/>
<feature type="transmembrane region" description="Helical" evidence="7">
    <location>
        <begin position="12"/>
        <end position="33"/>
    </location>
</feature>
<comment type="caution">
    <text evidence="9">The sequence shown here is derived from an EMBL/GenBank/DDBJ whole genome shotgun (WGS) entry which is preliminary data.</text>
</comment>
<organism evidence="9 10">
    <name type="scientific">Patulibacter brassicae</name>
    <dbReference type="NCBI Taxonomy" id="1705717"/>
    <lineage>
        <taxon>Bacteria</taxon>
        <taxon>Bacillati</taxon>
        <taxon>Actinomycetota</taxon>
        <taxon>Thermoleophilia</taxon>
        <taxon>Solirubrobacterales</taxon>
        <taxon>Patulibacteraceae</taxon>
        <taxon>Patulibacter</taxon>
    </lineage>
</organism>